<protein>
    <submittedName>
        <fullName evidence="2">Uncharacterized protein</fullName>
    </submittedName>
</protein>
<feature type="region of interest" description="Disordered" evidence="1">
    <location>
        <begin position="55"/>
        <end position="132"/>
    </location>
</feature>
<name>A0A5J4VSA5_9EUKA</name>
<evidence type="ECO:0000313" key="2">
    <source>
        <dbReference type="EMBL" id="KAA6385494.1"/>
    </source>
</evidence>
<sequence>MNTILEAEQVNQSPYPINPQGVPKLEPTLTLLTTLQPSSCREKRQMQPQILYICPQNTPRATRPVQDPRNRNKDSTQTTKQKQNPNPRLSSRISLTEEEREEERREGRDLENRETDKENREIQNGNRGTNSEIFGIMGNNQHERFYPIMIHRLVERRFETEEEAEEYKTILEEELKENIVMPIKKEQIKWYNPTFMIKKAIGKW</sequence>
<evidence type="ECO:0000313" key="3">
    <source>
        <dbReference type="Proteomes" id="UP000324800"/>
    </source>
</evidence>
<proteinExistence type="predicted"/>
<feature type="compositionally biased region" description="Polar residues" evidence="1">
    <location>
        <begin position="122"/>
        <end position="132"/>
    </location>
</feature>
<evidence type="ECO:0000256" key="1">
    <source>
        <dbReference type="SAM" id="MobiDB-lite"/>
    </source>
</evidence>
<organism evidence="2 3">
    <name type="scientific">Streblomastix strix</name>
    <dbReference type="NCBI Taxonomy" id="222440"/>
    <lineage>
        <taxon>Eukaryota</taxon>
        <taxon>Metamonada</taxon>
        <taxon>Preaxostyla</taxon>
        <taxon>Oxymonadida</taxon>
        <taxon>Streblomastigidae</taxon>
        <taxon>Streblomastix</taxon>
    </lineage>
</organism>
<dbReference type="EMBL" id="SNRW01005245">
    <property type="protein sequence ID" value="KAA6385494.1"/>
    <property type="molecule type" value="Genomic_DNA"/>
</dbReference>
<gene>
    <name evidence="2" type="ORF">EZS28_018982</name>
</gene>
<reference evidence="2 3" key="1">
    <citation type="submission" date="2019-03" db="EMBL/GenBank/DDBJ databases">
        <title>Single cell metagenomics reveals metabolic interactions within the superorganism composed of flagellate Streblomastix strix and complex community of Bacteroidetes bacteria on its surface.</title>
        <authorList>
            <person name="Treitli S.C."/>
            <person name="Kolisko M."/>
            <person name="Husnik F."/>
            <person name="Keeling P."/>
            <person name="Hampl V."/>
        </authorList>
    </citation>
    <scope>NUCLEOTIDE SEQUENCE [LARGE SCALE GENOMIC DNA]</scope>
    <source>
        <strain evidence="2">ST1C</strain>
    </source>
</reference>
<comment type="caution">
    <text evidence="2">The sequence shown here is derived from an EMBL/GenBank/DDBJ whole genome shotgun (WGS) entry which is preliminary data.</text>
</comment>
<feature type="compositionally biased region" description="Polar residues" evidence="1">
    <location>
        <begin position="75"/>
        <end position="87"/>
    </location>
</feature>
<dbReference type="Proteomes" id="UP000324800">
    <property type="component" value="Unassembled WGS sequence"/>
</dbReference>
<dbReference type="AlphaFoldDB" id="A0A5J4VSA5"/>
<feature type="compositionally biased region" description="Basic and acidic residues" evidence="1">
    <location>
        <begin position="102"/>
        <end position="121"/>
    </location>
</feature>
<accession>A0A5J4VSA5</accession>